<dbReference type="AlphaFoldDB" id="A0A372ZPF3"/>
<keyword evidence="4" id="KW-1185">Reference proteome</keyword>
<evidence type="ECO:0000256" key="2">
    <source>
        <dbReference type="SAM" id="SignalP"/>
    </source>
</evidence>
<sequence>MRNHMRNHRYGAAAVLVAGMALFTAACGGGATGSGGGGGSDSSGRGAAADQAYEHRKCLREHGAQVKEPEPGQDPRGLVLEGGQDKMAEALKACGGAGGAGGAKMSQADKDRALKFAQCMRGNGVDMPDPKFDGDSAMSGQAMKVPEGPDKDRFDKANKACSGQNAE</sequence>
<feature type="region of interest" description="Disordered" evidence="1">
    <location>
        <begin position="60"/>
        <end position="80"/>
    </location>
</feature>
<feature type="signal peptide" evidence="2">
    <location>
        <begin position="1"/>
        <end position="26"/>
    </location>
</feature>
<evidence type="ECO:0000313" key="4">
    <source>
        <dbReference type="Proteomes" id="UP000263377"/>
    </source>
</evidence>
<protein>
    <recommendedName>
        <fullName evidence="5">Secreted protein</fullName>
    </recommendedName>
</protein>
<evidence type="ECO:0000313" key="3">
    <source>
        <dbReference type="EMBL" id="RGD57736.1"/>
    </source>
</evidence>
<dbReference type="Proteomes" id="UP000263377">
    <property type="component" value="Unassembled WGS sequence"/>
</dbReference>
<dbReference type="EMBL" id="QVIG01000001">
    <property type="protein sequence ID" value="RGD57736.1"/>
    <property type="molecule type" value="Genomic_DNA"/>
</dbReference>
<keyword evidence="2" id="KW-0732">Signal</keyword>
<reference evidence="3 4" key="1">
    <citation type="submission" date="2018-08" db="EMBL/GenBank/DDBJ databases">
        <title>Diversity &amp; Physiological Properties of Lignin-Decomposing Actinobacteria from Soil.</title>
        <authorList>
            <person name="Roh S.G."/>
            <person name="Kim S.B."/>
        </authorList>
    </citation>
    <scope>NUCLEOTIDE SEQUENCE [LARGE SCALE GENOMIC DNA]</scope>
    <source>
        <strain evidence="3 4">MMS17-GH009</strain>
    </source>
</reference>
<feature type="compositionally biased region" description="Basic and acidic residues" evidence="1">
    <location>
        <begin position="147"/>
        <end position="158"/>
    </location>
</feature>
<dbReference type="RefSeq" id="WP_117486478.1">
    <property type="nucleotide sequence ID" value="NZ_QVIG01000001.1"/>
</dbReference>
<comment type="caution">
    <text evidence="3">The sequence shown here is derived from an EMBL/GenBank/DDBJ whole genome shotgun (WGS) entry which is preliminary data.</text>
</comment>
<feature type="compositionally biased region" description="Basic and acidic residues" evidence="1">
    <location>
        <begin position="60"/>
        <end position="70"/>
    </location>
</feature>
<feature type="region of interest" description="Disordered" evidence="1">
    <location>
        <begin position="33"/>
        <end position="52"/>
    </location>
</feature>
<gene>
    <name evidence="3" type="ORF">DR950_07995</name>
</gene>
<feature type="region of interest" description="Disordered" evidence="1">
    <location>
        <begin position="125"/>
        <end position="167"/>
    </location>
</feature>
<accession>A0A372ZPF3</accession>
<proteinExistence type="predicted"/>
<dbReference type="PROSITE" id="PS51257">
    <property type="entry name" value="PROKAR_LIPOPROTEIN"/>
    <property type="match status" value="1"/>
</dbReference>
<evidence type="ECO:0008006" key="5">
    <source>
        <dbReference type="Google" id="ProtNLM"/>
    </source>
</evidence>
<organism evidence="3 4">
    <name type="scientific">Kitasatospora xanthocidica</name>
    <dbReference type="NCBI Taxonomy" id="83382"/>
    <lineage>
        <taxon>Bacteria</taxon>
        <taxon>Bacillati</taxon>
        <taxon>Actinomycetota</taxon>
        <taxon>Actinomycetes</taxon>
        <taxon>Kitasatosporales</taxon>
        <taxon>Streptomycetaceae</taxon>
        <taxon>Kitasatospora</taxon>
    </lineage>
</organism>
<feature type="chain" id="PRO_5039317837" description="Secreted protein" evidence="2">
    <location>
        <begin position="27"/>
        <end position="167"/>
    </location>
</feature>
<evidence type="ECO:0000256" key="1">
    <source>
        <dbReference type="SAM" id="MobiDB-lite"/>
    </source>
</evidence>
<name>A0A372ZPF3_9ACTN</name>